<dbReference type="EMBL" id="CP017147">
    <property type="protein sequence ID" value="AOO83829.1"/>
    <property type="molecule type" value="Genomic_DNA"/>
</dbReference>
<dbReference type="AlphaFoldDB" id="A0A1D7U925"/>
<name>A0A1D7U925_9HYPH</name>
<keyword evidence="3" id="KW-1185">Reference proteome</keyword>
<evidence type="ECO:0000313" key="3">
    <source>
        <dbReference type="Proteomes" id="UP000094969"/>
    </source>
</evidence>
<dbReference type="Gene3D" id="2.10.260.10">
    <property type="match status" value="1"/>
</dbReference>
<dbReference type="InterPro" id="IPR013432">
    <property type="entry name" value="Doc_partner"/>
</dbReference>
<dbReference type="SUPFAM" id="SSF89447">
    <property type="entry name" value="AbrB/MazE/MraZ-like"/>
    <property type="match status" value="1"/>
</dbReference>
<protein>
    <submittedName>
        <fullName evidence="2">AbrB family transcriptional regulator</fullName>
    </submittedName>
</protein>
<accession>A0A1D7U925</accession>
<dbReference type="SMART" id="SM00966">
    <property type="entry name" value="SpoVT_AbrB"/>
    <property type="match status" value="1"/>
</dbReference>
<feature type="domain" description="SpoVT-AbrB" evidence="1">
    <location>
        <begin position="22"/>
        <end position="68"/>
    </location>
</feature>
<dbReference type="NCBIfam" id="TIGR02609">
    <property type="entry name" value="doc_partner"/>
    <property type="match status" value="1"/>
</dbReference>
<evidence type="ECO:0000313" key="2">
    <source>
        <dbReference type="EMBL" id="AOO83829.1"/>
    </source>
</evidence>
<dbReference type="Proteomes" id="UP000094969">
    <property type="component" value="Chromosome"/>
</dbReference>
<dbReference type="GO" id="GO:0003677">
    <property type="term" value="F:DNA binding"/>
    <property type="evidence" value="ECO:0007669"/>
    <property type="project" value="InterPro"/>
</dbReference>
<sequence length="90" mass="9908">MNKPSQTSTGEPLDSANVLQVRKIGNSLGLILPREMLARLKLKEGDALHVVEQPNGAFRLVKQKPDFDKAMAAARRGMKIYHNALAELAK</sequence>
<reference evidence="2 3" key="1">
    <citation type="journal article" date="2015" name="Antonie Van Leeuwenhoek">
        <title>Bosea vaviloviae sp. nov., a new species of slow-growing rhizobia isolated from nodules of the relict species Vavilovia formosa (Stev.) Fed.</title>
        <authorList>
            <person name="Safronova V.I."/>
            <person name="Kuznetsova I.G."/>
            <person name="Sazanova A.L."/>
            <person name="Kimeklis A.K."/>
            <person name="Belimov A.A."/>
            <person name="Andronov E.E."/>
            <person name="Pinaev A.G."/>
            <person name="Chizhevskaya E.P."/>
            <person name="Pukhaev A.R."/>
            <person name="Popov K.P."/>
            <person name="Willems A."/>
            <person name="Tikhonovich I.A."/>
        </authorList>
    </citation>
    <scope>NUCLEOTIDE SEQUENCE [LARGE SCALE GENOMIC DNA]</scope>
    <source>
        <strain evidence="2 3">Vaf18</strain>
    </source>
</reference>
<proteinExistence type="predicted"/>
<organism evidence="2 3">
    <name type="scientific">Bosea vaviloviae</name>
    <dbReference type="NCBI Taxonomy" id="1526658"/>
    <lineage>
        <taxon>Bacteria</taxon>
        <taxon>Pseudomonadati</taxon>
        <taxon>Pseudomonadota</taxon>
        <taxon>Alphaproteobacteria</taxon>
        <taxon>Hyphomicrobiales</taxon>
        <taxon>Boseaceae</taxon>
        <taxon>Bosea</taxon>
    </lineage>
</organism>
<dbReference type="InterPro" id="IPR037914">
    <property type="entry name" value="SpoVT-AbrB_sf"/>
</dbReference>
<dbReference type="KEGG" id="bvv:BHK69_28315"/>
<dbReference type="STRING" id="1526658.BHK69_28315"/>
<dbReference type="OrthoDB" id="5459182at2"/>
<dbReference type="InterPro" id="IPR007159">
    <property type="entry name" value="SpoVT-AbrB_dom"/>
</dbReference>
<evidence type="ECO:0000259" key="1">
    <source>
        <dbReference type="SMART" id="SM00966"/>
    </source>
</evidence>
<gene>
    <name evidence="2" type="ORF">BHK69_28315</name>
</gene>
<dbReference type="Pfam" id="PF04014">
    <property type="entry name" value="MazE_antitoxin"/>
    <property type="match status" value="1"/>
</dbReference>
<dbReference type="RefSeq" id="WP_069693023.1">
    <property type="nucleotide sequence ID" value="NZ_CP017147.1"/>
</dbReference>